<feature type="transmembrane region" description="Helical" evidence="11">
    <location>
        <begin position="33"/>
        <end position="51"/>
    </location>
</feature>
<name>A0A3G1I975_9FLOR</name>
<dbReference type="GO" id="GO:0009535">
    <property type="term" value="C:chloroplast thylakoid membrane"/>
    <property type="evidence" value="ECO:0007669"/>
    <property type="project" value="UniProtKB-SubCell"/>
</dbReference>
<evidence type="ECO:0000256" key="8">
    <source>
        <dbReference type="ARBA" id="ARBA00023136"/>
    </source>
</evidence>
<dbReference type="PANTHER" id="PTHR34264:SF3">
    <property type="entry name" value="ATP SYNTHASE SUBUNIT B, CHLOROPLASTIC"/>
    <property type="match status" value="1"/>
</dbReference>
<keyword evidence="9 11" id="KW-0066">ATP synthesis</keyword>
<keyword evidence="11" id="KW-0793">Thylakoid</keyword>
<evidence type="ECO:0000256" key="3">
    <source>
        <dbReference type="ARBA" id="ARBA00022547"/>
    </source>
</evidence>
<dbReference type="EMBL" id="KY033529">
    <property type="protein sequence ID" value="ART65496.1"/>
    <property type="molecule type" value="Genomic_DNA"/>
</dbReference>
<evidence type="ECO:0000256" key="9">
    <source>
        <dbReference type="ARBA" id="ARBA00023310"/>
    </source>
</evidence>
<comment type="function">
    <text evidence="11">Component of the F(0) channel, it forms part of the peripheral stalk, linking F(1) to F(0).</text>
</comment>
<dbReference type="AlphaFoldDB" id="A0A3G1I975"/>
<protein>
    <recommendedName>
        <fullName evidence="11">ATP synthase subunit b, chloroplastic</fullName>
    </recommendedName>
    <alternativeName>
        <fullName evidence="11">ATP synthase F(0) sector subunit b</fullName>
    </alternativeName>
    <alternativeName>
        <fullName evidence="11">ATPase subunit I</fullName>
    </alternativeName>
</protein>
<evidence type="ECO:0000256" key="12">
    <source>
        <dbReference type="RuleBase" id="RU003848"/>
    </source>
</evidence>
<dbReference type="InterPro" id="IPR002146">
    <property type="entry name" value="ATP_synth_b/b'su_bac/chlpt"/>
</dbReference>
<gene>
    <name evidence="11 14" type="primary">atpF</name>
</gene>
<keyword evidence="3 11" id="KW-0138">CF(0)</keyword>
<accession>A0A3G1I975</accession>
<keyword evidence="6 11" id="KW-1133">Transmembrane helix</keyword>
<dbReference type="RefSeq" id="YP_009390133.1">
    <property type="nucleotide sequence ID" value="NC_035231.1"/>
</dbReference>
<evidence type="ECO:0000256" key="6">
    <source>
        <dbReference type="ARBA" id="ARBA00022989"/>
    </source>
</evidence>
<feature type="coiled-coil region" evidence="13">
    <location>
        <begin position="63"/>
        <end position="93"/>
    </location>
</feature>
<evidence type="ECO:0000256" key="5">
    <source>
        <dbReference type="ARBA" id="ARBA00022781"/>
    </source>
</evidence>
<evidence type="ECO:0000256" key="11">
    <source>
        <dbReference type="HAMAP-Rule" id="MF_01398"/>
    </source>
</evidence>
<organism evidence="14">
    <name type="scientific">Sheathia arcuata</name>
    <dbReference type="NCBI Taxonomy" id="340433"/>
    <lineage>
        <taxon>Eukaryota</taxon>
        <taxon>Rhodophyta</taxon>
        <taxon>Florideophyceae</taxon>
        <taxon>Nemaliophycidae</taxon>
        <taxon>Batrachospermales</taxon>
        <taxon>Batrachospermaceae</taxon>
        <taxon>Sheathia</taxon>
    </lineage>
</organism>
<keyword evidence="13" id="KW-0175">Coiled coil</keyword>
<dbReference type="GO" id="GO:0046933">
    <property type="term" value="F:proton-transporting ATP synthase activity, rotational mechanism"/>
    <property type="evidence" value="ECO:0007669"/>
    <property type="project" value="UniProtKB-UniRule"/>
</dbReference>
<proteinExistence type="inferred from homology"/>
<keyword evidence="2 11" id="KW-0813">Transport</keyword>
<evidence type="ECO:0000313" key="14">
    <source>
        <dbReference type="EMBL" id="ART65496.1"/>
    </source>
</evidence>
<comment type="function">
    <text evidence="10 11">F(1)F(0) ATP synthase produces ATP from ADP in the presence of a proton or sodium gradient. F-type ATPases consist of two structural domains, F(1) containing the extramembraneous catalytic core and F(0) containing the membrane proton channel, linked together by a central stalk and a peripheral stalk. During catalysis, ATP synthesis in the catalytic domain of F(1) is coupled via a rotary mechanism of the central stalk subunits to proton translocation.</text>
</comment>
<dbReference type="Pfam" id="PF00430">
    <property type="entry name" value="ATP-synt_B"/>
    <property type="match status" value="1"/>
</dbReference>
<dbReference type="GeneID" id="33350807"/>
<dbReference type="HAMAP" id="MF_01398">
    <property type="entry name" value="ATP_synth_b_bprime"/>
    <property type="match status" value="1"/>
</dbReference>
<keyword evidence="14" id="KW-0934">Plastid</keyword>
<keyword evidence="14" id="KW-0150">Chloroplast</keyword>
<evidence type="ECO:0000256" key="1">
    <source>
        <dbReference type="ARBA" id="ARBA00004167"/>
    </source>
</evidence>
<keyword evidence="8 11" id="KW-0472">Membrane</keyword>
<comment type="subcellular location">
    <subcellularLocation>
        <location evidence="1">Membrane</location>
        <topology evidence="1">Single-pass membrane protein</topology>
    </subcellularLocation>
    <subcellularLocation>
        <location evidence="11">Plastid</location>
        <location evidence="11">Chloroplast thylakoid membrane</location>
        <topology evidence="11">Single-pass membrane protein</topology>
    </subcellularLocation>
</comment>
<evidence type="ECO:0000256" key="10">
    <source>
        <dbReference type="ARBA" id="ARBA00025198"/>
    </source>
</evidence>
<evidence type="ECO:0000256" key="4">
    <source>
        <dbReference type="ARBA" id="ARBA00022692"/>
    </source>
</evidence>
<keyword evidence="5 11" id="KW-0375">Hydrogen ion transport</keyword>
<keyword evidence="4 11" id="KW-0812">Transmembrane</keyword>
<geneLocation type="chloroplast" evidence="14"/>
<dbReference type="CDD" id="cd06503">
    <property type="entry name" value="ATP-synt_Fo_b"/>
    <property type="match status" value="1"/>
</dbReference>
<keyword evidence="7 11" id="KW-0406">Ion transport</keyword>
<evidence type="ECO:0000256" key="7">
    <source>
        <dbReference type="ARBA" id="ARBA00023065"/>
    </source>
</evidence>
<reference evidence="14" key="1">
    <citation type="journal article" date="2017" name="Sci. Rep.">
        <title>Origin and evolutionary history of freshwater Rhodophyta: further insights based on phylogenomic evidence.</title>
        <authorList>
            <person name="Nan F."/>
            <person name="Feng J."/>
            <person name="Lv J."/>
            <person name="Liu Q."/>
            <person name="Fang K."/>
            <person name="Gong C."/>
            <person name="Xie S."/>
        </authorList>
    </citation>
    <scope>NUCLEOTIDE SEQUENCE</scope>
</reference>
<comment type="miscellaneous">
    <text evidence="11">In plastids the F-type ATPase is also known as CF(1)CF(0).</text>
</comment>
<evidence type="ECO:0000256" key="13">
    <source>
        <dbReference type="SAM" id="Coils"/>
    </source>
</evidence>
<dbReference type="GO" id="GO:0045259">
    <property type="term" value="C:proton-transporting ATP synthase complex"/>
    <property type="evidence" value="ECO:0007669"/>
    <property type="project" value="UniProtKB-KW"/>
</dbReference>
<dbReference type="PANTHER" id="PTHR34264">
    <property type="entry name" value="ATP SYNTHASE SUBUNIT B, CHLOROPLASTIC"/>
    <property type="match status" value="1"/>
</dbReference>
<comment type="similarity">
    <text evidence="11 12">Belongs to the ATPase B chain family.</text>
</comment>
<sequence>MDNLANILYILADHHEAEVQTLGLNTDFLEANVINIILLLLGLIYILKNFLGSTLIIRQQKVLTAIQESEQRLNEANIRLEEAEKQLAQTQIIVTKILHDAQITAQKVREAILAQGKSDIEKLTVAGKNSIANAEQQIKKQIQKQIATLVIQRVTSQLKDKIKPNMQTNIVDNNIMQLKYKL</sequence>
<evidence type="ECO:0000256" key="2">
    <source>
        <dbReference type="ARBA" id="ARBA00022448"/>
    </source>
</evidence>
<comment type="subunit">
    <text evidence="11">F-type ATPases have 2 components, F(1) - the catalytic core - and F(0) - the membrane proton channel. F(1) has five subunits: alpha(3), beta(3), gamma(1), delta(1), epsilon(1). F(0) has four main subunits: a(1), b(1), b'(1) and c(10-14). The alpha and beta chains form an alternating ring which encloses part of the gamma chain. F(1) is attached to F(0) by a central stalk formed by the gamma and epsilon chains, while a peripheral stalk is formed by the delta, b and b' chains.</text>
</comment>